<dbReference type="STRING" id="436010.A0A167XR55"/>
<evidence type="ECO:0000259" key="3">
    <source>
        <dbReference type="Pfam" id="PF24883"/>
    </source>
</evidence>
<evidence type="ECO:0000256" key="2">
    <source>
        <dbReference type="PROSITE-ProRule" id="PRU00023"/>
    </source>
</evidence>
<protein>
    <submittedName>
        <fullName evidence="4">Ankyrin</fullName>
    </submittedName>
</protein>
<feature type="repeat" description="ANK" evidence="2">
    <location>
        <begin position="640"/>
        <end position="672"/>
    </location>
</feature>
<dbReference type="InterPro" id="IPR027417">
    <property type="entry name" value="P-loop_NTPase"/>
</dbReference>
<accession>A0A167XR55</accession>
<organism evidence="4 5">
    <name type="scientific">Athelia psychrophila</name>
    <dbReference type="NCBI Taxonomy" id="1759441"/>
    <lineage>
        <taxon>Eukaryota</taxon>
        <taxon>Fungi</taxon>
        <taxon>Dikarya</taxon>
        <taxon>Basidiomycota</taxon>
        <taxon>Agaricomycotina</taxon>
        <taxon>Agaricomycetes</taxon>
        <taxon>Agaricomycetidae</taxon>
        <taxon>Atheliales</taxon>
        <taxon>Atheliaceae</taxon>
        <taxon>Athelia</taxon>
    </lineage>
</organism>
<dbReference type="Gene3D" id="3.40.50.300">
    <property type="entry name" value="P-loop containing nucleotide triphosphate hydrolases"/>
    <property type="match status" value="1"/>
</dbReference>
<keyword evidence="2" id="KW-0040">ANK repeat</keyword>
<dbReference type="PROSITE" id="PS50297">
    <property type="entry name" value="ANK_REP_REGION"/>
    <property type="match status" value="1"/>
</dbReference>
<feature type="non-terminal residue" evidence="4">
    <location>
        <position position="812"/>
    </location>
</feature>
<reference evidence="4 5" key="1">
    <citation type="journal article" date="2016" name="Mol. Biol. Evol.">
        <title>Comparative Genomics of Early-Diverging Mushroom-Forming Fungi Provides Insights into the Origins of Lignocellulose Decay Capabilities.</title>
        <authorList>
            <person name="Nagy L.G."/>
            <person name="Riley R."/>
            <person name="Tritt A."/>
            <person name="Adam C."/>
            <person name="Daum C."/>
            <person name="Floudas D."/>
            <person name="Sun H."/>
            <person name="Yadav J.S."/>
            <person name="Pangilinan J."/>
            <person name="Larsson K.H."/>
            <person name="Matsuura K."/>
            <person name="Barry K."/>
            <person name="Labutti K."/>
            <person name="Kuo R."/>
            <person name="Ohm R.A."/>
            <person name="Bhattacharya S.S."/>
            <person name="Shirouzu T."/>
            <person name="Yoshinaga Y."/>
            <person name="Martin F.M."/>
            <person name="Grigoriev I.V."/>
            <person name="Hibbett D.S."/>
        </authorList>
    </citation>
    <scope>NUCLEOTIDE SEQUENCE [LARGE SCALE GENOMIC DNA]</scope>
    <source>
        <strain evidence="4 5">CBS 109695</strain>
    </source>
</reference>
<dbReference type="AlphaFoldDB" id="A0A167XR55"/>
<dbReference type="PANTHER" id="PTHR10039:SF16">
    <property type="entry name" value="GPI INOSITOL-DEACYLASE"/>
    <property type="match status" value="1"/>
</dbReference>
<gene>
    <name evidence="4" type="ORF">FIBSPDRAFT_804003</name>
</gene>
<evidence type="ECO:0000256" key="1">
    <source>
        <dbReference type="ARBA" id="ARBA00022737"/>
    </source>
</evidence>
<proteinExistence type="predicted"/>
<dbReference type="InterPro" id="IPR002110">
    <property type="entry name" value="Ankyrin_rpt"/>
</dbReference>
<dbReference type="Pfam" id="PF12796">
    <property type="entry name" value="Ank_2"/>
    <property type="match status" value="1"/>
</dbReference>
<dbReference type="SUPFAM" id="SSF48403">
    <property type="entry name" value="Ankyrin repeat"/>
    <property type="match status" value="1"/>
</dbReference>
<dbReference type="Pfam" id="PF00023">
    <property type="entry name" value="Ank"/>
    <property type="match status" value="1"/>
</dbReference>
<dbReference type="PROSITE" id="PS50088">
    <property type="entry name" value="ANK_REPEAT"/>
    <property type="match status" value="3"/>
</dbReference>
<feature type="repeat" description="ANK" evidence="2">
    <location>
        <begin position="693"/>
        <end position="725"/>
    </location>
</feature>
<sequence>MSEPPHFLPMLYASYIAQEQQKEVYRWLSAPDSSSNYHAAREEHHADTGTWFIEGESFVKWKETPDSALWVYGTPGCGKTIICSTVIDDILNHCAGKSTHACAYFFFDNKSGQSDLTSHNKFIRSIIRQLSHQSSSFPASLMEIYDGGHQQPSLASLQLTLRRIIEGFKHAYIVVDALDECTDRKKVLAWIEELVQWSGGKLHILLSSRPETDIKKKFRSMANLVQFSLAGSPMNKDMEICIDAMLLEMDMWDDETRAHVKDVLIRDAQGMFQWIALQIVELSKCRTRRSVEAQLKAVPKGLDATYERMLFSNNNPGDLKQVLMWMAFSQHDLRAEELADVIAVDFSTDLPSFDPGLRFFRATDVLEICCGFVTENADTGFITFVHQSVKDYLISARIKGGGASYFSFDEMLAQTVIAQTCLAYVLHLGIFPSMEESVIQAFPLAAYAARHWITHMRLGRVDDGGVSRMTDRLFSPKDNALINWIRLDDPDQHPLNRDESHAKAFGDIAPPLYYALSHGLEKIVGRLLGNGASVGARGGKYYDALQAASYHGHDAIVKLLLDRGYGPHQGGEYDSALIAASHEGHTGVVQLLLRQFGSAYVNVQGVKYGSPLQAAAHSGEVKVVQLLLAHGADVHAQGGTYGNALQAASFMSHVKVVQLLLGRGADVNAQGGQFGNALKAASHEGHESIAFGDIASPLYYASSHGLENAVRRLLQRGVDVGAPGGKYGNALQAASYHGHDGVVGLLLDRGAYVHDRGGEYGSALIAASHEGHTGVVQLLLDRRAAHVNGQKVTYGSALQAAAYGGEVKIVQL</sequence>
<feature type="domain" description="Nephrocystin 3-like N-terminal" evidence="3">
    <location>
        <begin position="47"/>
        <end position="209"/>
    </location>
</feature>
<dbReference type="Proteomes" id="UP000076532">
    <property type="component" value="Unassembled WGS sequence"/>
</dbReference>
<dbReference type="InterPro" id="IPR056884">
    <property type="entry name" value="NPHP3-like_N"/>
</dbReference>
<dbReference type="PANTHER" id="PTHR10039">
    <property type="entry name" value="AMELOGENIN"/>
    <property type="match status" value="1"/>
</dbReference>
<keyword evidence="5" id="KW-1185">Reference proteome</keyword>
<dbReference type="SUPFAM" id="SSF52540">
    <property type="entry name" value="P-loop containing nucleoside triphosphate hydrolases"/>
    <property type="match status" value="1"/>
</dbReference>
<evidence type="ECO:0000313" key="4">
    <source>
        <dbReference type="EMBL" id="KZP07476.1"/>
    </source>
</evidence>
<dbReference type="Gene3D" id="1.25.40.20">
    <property type="entry name" value="Ankyrin repeat-containing domain"/>
    <property type="match status" value="2"/>
</dbReference>
<feature type="repeat" description="ANK" evidence="2">
    <location>
        <begin position="607"/>
        <end position="639"/>
    </location>
</feature>
<evidence type="ECO:0000313" key="5">
    <source>
        <dbReference type="Proteomes" id="UP000076532"/>
    </source>
</evidence>
<dbReference type="InterPro" id="IPR036770">
    <property type="entry name" value="Ankyrin_rpt-contain_sf"/>
</dbReference>
<dbReference type="EMBL" id="KV417750">
    <property type="protein sequence ID" value="KZP07476.1"/>
    <property type="molecule type" value="Genomic_DNA"/>
</dbReference>
<name>A0A167XR55_9AGAM</name>
<dbReference type="Pfam" id="PF24883">
    <property type="entry name" value="NPHP3_N"/>
    <property type="match status" value="1"/>
</dbReference>
<dbReference type="OrthoDB" id="7464126at2759"/>
<dbReference type="SMART" id="SM00248">
    <property type="entry name" value="ANK"/>
    <property type="match status" value="8"/>
</dbReference>
<keyword evidence="1" id="KW-0677">Repeat</keyword>